<evidence type="ECO:0000313" key="3">
    <source>
        <dbReference type="Proteomes" id="UP000594262"/>
    </source>
</evidence>
<dbReference type="Proteomes" id="UP000594262">
    <property type="component" value="Unplaced"/>
</dbReference>
<feature type="region of interest" description="Disordered" evidence="1">
    <location>
        <begin position="127"/>
        <end position="146"/>
    </location>
</feature>
<evidence type="ECO:0000313" key="2">
    <source>
        <dbReference type="EnsemblMetazoa" id="CLYHEMP003707.1"/>
    </source>
</evidence>
<evidence type="ECO:0000256" key="1">
    <source>
        <dbReference type="SAM" id="MobiDB-lite"/>
    </source>
</evidence>
<sequence length="280" mass="32303">RHTGVMISQIRKSKSLPLLNYRIKTTEDTTKNESLNFIDSLSKKIKDCLDFNLKKMRKKSVSCVNLRRRFDNKNNSCHNNTNQKYDKVNSEIFICTKKIDDGILPLLESAGSLSSFNSFTPATEESFLLESSDEAPNTNKSSDYENCNQRRTRGKIRCLKHRPHSLCLSERNLTTRLQENVKPDSESSKDNNSSLCKSKTNLTKCAHNTEDAHCCGQQKHKKSLKSNELIDSPTQENNNNNDTINEEAQISFSKEQRRRLKQKMRQRQKFQDKSVFLGLF</sequence>
<name>A0A7M5UT09_9CNID</name>
<accession>A0A7M5UT09</accession>
<proteinExistence type="predicted"/>
<feature type="compositionally biased region" description="Polar residues" evidence="1">
    <location>
        <begin position="134"/>
        <end position="146"/>
    </location>
</feature>
<feature type="region of interest" description="Disordered" evidence="1">
    <location>
        <begin position="223"/>
        <end position="266"/>
    </location>
</feature>
<protein>
    <submittedName>
        <fullName evidence="2">Uncharacterized protein</fullName>
    </submittedName>
</protein>
<dbReference type="EnsemblMetazoa" id="CLYHEMT003707.1">
    <property type="protein sequence ID" value="CLYHEMP003707.1"/>
    <property type="gene ID" value="CLYHEMG003707"/>
</dbReference>
<reference evidence="2" key="1">
    <citation type="submission" date="2021-01" db="UniProtKB">
        <authorList>
            <consortium name="EnsemblMetazoa"/>
        </authorList>
    </citation>
    <scope>IDENTIFICATION</scope>
</reference>
<feature type="compositionally biased region" description="Basic residues" evidence="1">
    <location>
        <begin position="256"/>
        <end position="266"/>
    </location>
</feature>
<dbReference type="AlphaFoldDB" id="A0A7M5UT09"/>
<organism evidence="2 3">
    <name type="scientific">Clytia hemisphaerica</name>
    <dbReference type="NCBI Taxonomy" id="252671"/>
    <lineage>
        <taxon>Eukaryota</taxon>
        <taxon>Metazoa</taxon>
        <taxon>Cnidaria</taxon>
        <taxon>Hydrozoa</taxon>
        <taxon>Hydroidolina</taxon>
        <taxon>Leptothecata</taxon>
        <taxon>Obeliida</taxon>
        <taxon>Clytiidae</taxon>
        <taxon>Clytia</taxon>
    </lineage>
</organism>
<keyword evidence="3" id="KW-1185">Reference proteome</keyword>
<feature type="compositionally biased region" description="Polar residues" evidence="1">
    <location>
        <begin position="232"/>
        <end position="253"/>
    </location>
</feature>